<proteinExistence type="predicted"/>
<feature type="signal peptide" evidence="1">
    <location>
        <begin position="1"/>
        <end position="30"/>
    </location>
</feature>
<evidence type="ECO:0008006" key="4">
    <source>
        <dbReference type="Google" id="ProtNLM"/>
    </source>
</evidence>
<dbReference type="EMBL" id="JBHSFG010000013">
    <property type="protein sequence ID" value="MFC4464312.1"/>
    <property type="molecule type" value="Genomic_DNA"/>
</dbReference>
<reference evidence="3" key="1">
    <citation type="journal article" date="2019" name="Int. J. Syst. Evol. Microbiol.">
        <title>The Global Catalogue of Microorganisms (GCM) 10K type strain sequencing project: providing services to taxonomists for standard genome sequencing and annotation.</title>
        <authorList>
            <consortium name="The Broad Institute Genomics Platform"/>
            <consortium name="The Broad Institute Genome Sequencing Center for Infectious Disease"/>
            <person name="Wu L."/>
            <person name="Ma J."/>
        </authorList>
    </citation>
    <scope>NUCLEOTIDE SEQUENCE [LARGE SCALE GENOMIC DNA]</scope>
    <source>
        <strain evidence="3">DT43</strain>
    </source>
</reference>
<evidence type="ECO:0000313" key="2">
    <source>
        <dbReference type="EMBL" id="MFC4464312.1"/>
    </source>
</evidence>
<feature type="chain" id="PRO_5047185395" description="Secreted protein" evidence="1">
    <location>
        <begin position="31"/>
        <end position="64"/>
    </location>
</feature>
<name>A0ABV8YIE2_9ACTN</name>
<keyword evidence="3" id="KW-1185">Reference proteome</keyword>
<protein>
    <recommendedName>
        <fullName evidence="4">Secreted protein</fullName>
    </recommendedName>
</protein>
<comment type="caution">
    <text evidence="2">The sequence shown here is derived from an EMBL/GenBank/DDBJ whole genome shotgun (WGS) entry which is preliminary data.</text>
</comment>
<evidence type="ECO:0000256" key="1">
    <source>
        <dbReference type="SAM" id="SignalP"/>
    </source>
</evidence>
<organism evidence="2 3">
    <name type="scientific">Streptomyces xiangluensis</name>
    <dbReference type="NCBI Taxonomy" id="2665720"/>
    <lineage>
        <taxon>Bacteria</taxon>
        <taxon>Bacillati</taxon>
        <taxon>Actinomycetota</taxon>
        <taxon>Actinomycetes</taxon>
        <taxon>Kitasatosporales</taxon>
        <taxon>Streptomycetaceae</taxon>
        <taxon>Streptomyces</taxon>
    </lineage>
</organism>
<gene>
    <name evidence="2" type="ORF">ACFPH6_06985</name>
</gene>
<accession>A0ABV8YIE2</accession>
<sequence length="64" mass="6493">MKSAFQKVSAITVAVVALVLVPATAGTASAEEPGQHSPVTRVGEIVTEVPGEPGWQVPPVNSAE</sequence>
<keyword evidence="1" id="KW-0732">Signal</keyword>
<evidence type="ECO:0000313" key="3">
    <source>
        <dbReference type="Proteomes" id="UP001596012"/>
    </source>
</evidence>
<dbReference type="Proteomes" id="UP001596012">
    <property type="component" value="Unassembled WGS sequence"/>
</dbReference>
<dbReference type="RefSeq" id="WP_386338876.1">
    <property type="nucleotide sequence ID" value="NZ_JBHSFG010000013.1"/>
</dbReference>